<proteinExistence type="predicted"/>
<organism evidence="1 2">
    <name type="scientific">Paenibacillus rhizoplanae</name>
    <dbReference type="NCBI Taxonomy" id="1917181"/>
    <lineage>
        <taxon>Bacteria</taxon>
        <taxon>Bacillati</taxon>
        <taxon>Bacillota</taxon>
        <taxon>Bacilli</taxon>
        <taxon>Bacillales</taxon>
        <taxon>Paenibacillaceae</taxon>
        <taxon>Paenibacillus</taxon>
    </lineage>
</organism>
<name>A0ABW5FGV5_9BACL</name>
<dbReference type="EMBL" id="JBHUKY010000062">
    <property type="protein sequence ID" value="MFD2413275.1"/>
    <property type="molecule type" value="Genomic_DNA"/>
</dbReference>
<accession>A0ABW5FGV5</accession>
<keyword evidence="2" id="KW-1185">Reference proteome</keyword>
<gene>
    <name evidence="1" type="ORF">ACFSX3_25655</name>
</gene>
<protein>
    <submittedName>
        <fullName evidence="1">Uncharacterized protein</fullName>
    </submittedName>
</protein>
<evidence type="ECO:0000313" key="1">
    <source>
        <dbReference type="EMBL" id="MFD2413275.1"/>
    </source>
</evidence>
<dbReference type="RefSeq" id="WP_209993426.1">
    <property type="nucleotide sequence ID" value="NZ_JBHSVQ010000001.1"/>
</dbReference>
<sequence length="151" mass="18065">MKRESPVDEFQTVYFITDWWDGPKTGFADFNGTVHCFERFFDKVNDDWSNLYLLRPVSTKEYSLQIESHKLFLNWINDNSSRTHPSSDMENKRYHEIEHLLAEFKHQFYSEKYIGEFISIAKDEAGNVSMIYDFNYKVKWNESPEQPVSKP</sequence>
<comment type="caution">
    <text evidence="1">The sequence shown here is derived from an EMBL/GenBank/DDBJ whole genome shotgun (WGS) entry which is preliminary data.</text>
</comment>
<evidence type="ECO:0000313" key="2">
    <source>
        <dbReference type="Proteomes" id="UP001597448"/>
    </source>
</evidence>
<dbReference type="Proteomes" id="UP001597448">
    <property type="component" value="Unassembled WGS sequence"/>
</dbReference>
<reference evidence="2" key="1">
    <citation type="journal article" date="2019" name="Int. J. Syst. Evol. Microbiol.">
        <title>The Global Catalogue of Microorganisms (GCM) 10K type strain sequencing project: providing services to taxonomists for standard genome sequencing and annotation.</title>
        <authorList>
            <consortium name="The Broad Institute Genomics Platform"/>
            <consortium name="The Broad Institute Genome Sequencing Center for Infectious Disease"/>
            <person name="Wu L."/>
            <person name="Ma J."/>
        </authorList>
    </citation>
    <scope>NUCLEOTIDE SEQUENCE [LARGE SCALE GENOMIC DNA]</scope>
    <source>
        <strain evidence="2">CCM 8725</strain>
    </source>
</reference>